<dbReference type="Proteomes" id="UP000729402">
    <property type="component" value="Unassembled WGS sequence"/>
</dbReference>
<reference evidence="2" key="1">
    <citation type="journal article" date="2021" name="bioRxiv">
        <title>Whole Genome Assembly and Annotation of Northern Wild Rice, Zizania palustris L., Supports a Whole Genome Duplication in the Zizania Genus.</title>
        <authorList>
            <person name="Haas M."/>
            <person name="Kono T."/>
            <person name="Macchietto M."/>
            <person name="Millas R."/>
            <person name="McGilp L."/>
            <person name="Shao M."/>
            <person name="Duquette J."/>
            <person name="Hirsch C.N."/>
            <person name="Kimball J."/>
        </authorList>
    </citation>
    <scope>NUCLEOTIDE SEQUENCE</scope>
    <source>
        <tissue evidence="2">Fresh leaf tissue</tissue>
    </source>
</reference>
<evidence type="ECO:0000313" key="3">
    <source>
        <dbReference type="Proteomes" id="UP000729402"/>
    </source>
</evidence>
<keyword evidence="3" id="KW-1185">Reference proteome</keyword>
<proteinExistence type="predicted"/>
<name>A0A8J5TII3_ZIZPA</name>
<protein>
    <submittedName>
        <fullName evidence="2">Uncharacterized protein</fullName>
    </submittedName>
</protein>
<organism evidence="2 3">
    <name type="scientific">Zizania palustris</name>
    <name type="common">Northern wild rice</name>
    <dbReference type="NCBI Taxonomy" id="103762"/>
    <lineage>
        <taxon>Eukaryota</taxon>
        <taxon>Viridiplantae</taxon>
        <taxon>Streptophyta</taxon>
        <taxon>Embryophyta</taxon>
        <taxon>Tracheophyta</taxon>
        <taxon>Spermatophyta</taxon>
        <taxon>Magnoliopsida</taxon>
        <taxon>Liliopsida</taxon>
        <taxon>Poales</taxon>
        <taxon>Poaceae</taxon>
        <taxon>BOP clade</taxon>
        <taxon>Oryzoideae</taxon>
        <taxon>Oryzeae</taxon>
        <taxon>Zizaniinae</taxon>
        <taxon>Zizania</taxon>
    </lineage>
</organism>
<feature type="region of interest" description="Disordered" evidence="1">
    <location>
        <begin position="1"/>
        <end position="59"/>
    </location>
</feature>
<comment type="caution">
    <text evidence="2">The sequence shown here is derived from an EMBL/GenBank/DDBJ whole genome shotgun (WGS) entry which is preliminary data.</text>
</comment>
<feature type="compositionally biased region" description="Basic and acidic residues" evidence="1">
    <location>
        <begin position="74"/>
        <end position="95"/>
    </location>
</feature>
<feature type="region of interest" description="Disordered" evidence="1">
    <location>
        <begin position="74"/>
        <end position="102"/>
    </location>
</feature>
<dbReference type="AlphaFoldDB" id="A0A8J5TII3"/>
<feature type="compositionally biased region" description="Basic and acidic residues" evidence="1">
    <location>
        <begin position="1"/>
        <end position="13"/>
    </location>
</feature>
<feature type="compositionally biased region" description="Basic and acidic residues" evidence="1">
    <location>
        <begin position="48"/>
        <end position="59"/>
    </location>
</feature>
<gene>
    <name evidence="2" type="ORF">GUJ93_ZPchr0010g7984</name>
</gene>
<reference evidence="2" key="2">
    <citation type="submission" date="2021-02" db="EMBL/GenBank/DDBJ databases">
        <authorList>
            <person name="Kimball J.A."/>
            <person name="Haas M.W."/>
            <person name="Macchietto M."/>
            <person name="Kono T."/>
            <person name="Duquette J."/>
            <person name="Shao M."/>
        </authorList>
    </citation>
    <scope>NUCLEOTIDE SEQUENCE</scope>
    <source>
        <tissue evidence="2">Fresh leaf tissue</tissue>
    </source>
</reference>
<sequence length="102" mass="12265">MRGKWKGEREMERGGGSGMEEEGRQVSGKERKVREGKIGKRGRRKERKRMEREKKERERGVCCGGCMHMGKEGCIRREKERKEREMEREKKEREKGKRKKIK</sequence>
<accession>A0A8J5TII3</accession>
<feature type="compositionally biased region" description="Basic and acidic residues" evidence="1">
    <location>
        <begin position="21"/>
        <end position="38"/>
    </location>
</feature>
<evidence type="ECO:0000313" key="2">
    <source>
        <dbReference type="EMBL" id="KAG8084084.1"/>
    </source>
</evidence>
<dbReference type="EMBL" id="JAAALK010000082">
    <property type="protein sequence ID" value="KAG8084084.1"/>
    <property type="molecule type" value="Genomic_DNA"/>
</dbReference>
<evidence type="ECO:0000256" key="1">
    <source>
        <dbReference type="SAM" id="MobiDB-lite"/>
    </source>
</evidence>